<feature type="domain" description="Peptidase C1A papain C-terminal" evidence="4">
    <location>
        <begin position="119"/>
        <end position="330"/>
    </location>
</feature>
<dbReference type="PANTHER" id="PTHR12411">
    <property type="entry name" value="CYSTEINE PROTEASE FAMILY C1-RELATED"/>
    <property type="match status" value="1"/>
</dbReference>
<dbReference type="EMBL" id="KB008093">
    <property type="protein sequence ID" value="ELR13413.1"/>
    <property type="molecule type" value="Genomic_DNA"/>
</dbReference>
<evidence type="ECO:0000256" key="1">
    <source>
        <dbReference type="ARBA" id="ARBA00008455"/>
    </source>
</evidence>
<evidence type="ECO:0000313" key="7">
    <source>
        <dbReference type="Proteomes" id="UP000011083"/>
    </source>
</evidence>
<dbReference type="InterPro" id="IPR000668">
    <property type="entry name" value="Peptidase_C1A_C"/>
</dbReference>
<dbReference type="RefSeq" id="XP_004335426.1">
    <property type="nucleotide sequence ID" value="XM_004335378.1"/>
</dbReference>
<dbReference type="CDD" id="cd02248">
    <property type="entry name" value="Peptidase_C1A"/>
    <property type="match status" value="1"/>
</dbReference>
<keyword evidence="3" id="KW-0732">Signal</keyword>
<dbReference type="OMA" id="RSATPFW"/>
<feature type="signal peptide" evidence="3">
    <location>
        <begin position="1"/>
        <end position="20"/>
    </location>
</feature>
<sequence length="331" mass="35996">MKATIVLVVVLVALLGAVHAAQESGGDAAIREQFNAFVQRYGKSYASAEEAEQRFAIFTQNLAETAALNIKYEGKTQFGITKFADMSQEEFQSRVLMSNPPPPPTEKPYRGPKFEGFTAPSTFDWRNKPGVVTPVYDQGQCGSCWAFSATENIESQWALAGHKLTGLSMQQIVDCSWWDDGCGGGFPSYAYDYVIDAPGLDALANYPYTAVGGSCAFKESQVVAKISSWTYTTTDSNEHQMANYLAQHGPISVCVDAESWPSYTGGVYRASACGTSIDHCVLAVGYNLTANPPYWIIRNSWGTSWGLEGYMHLEFGTDACAVAEMTTSAII</sequence>
<dbReference type="FunFam" id="3.90.70.10:FF:000103">
    <property type="entry name" value="Hypothetical LOC496748"/>
    <property type="match status" value="1"/>
</dbReference>
<dbReference type="SMART" id="SM00848">
    <property type="entry name" value="Inhibitor_I29"/>
    <property type="match status" value="1"/>
</dbReference>
<dbReference type="SUPFAM" id="SSF54001">
    <property type="entry name" value="Cysteine proteinases"/>
    <property type="match status" value="1"/>
</dbReference>
<feature type="domain" description="Cathepsin propeptide inhibitor" evidence="5">
    <location>
        <begin position="34"/>
        <end position="91"/>
    </location>
</feature>
<evidence type="ECO:0000313" key="6">
    <source>
        <dbReference type="EMBL" id="ELR13413.1"/>
    </source>
</evidence>
<dbReference type="Pfam" id="PF08246">
    <property type="entry name" value="Inhibitor_I29"/>
    <property type="match status" value="1"/>
</dbReference>
<dbReference type="InterPro" id="IPR039417">
    <property type="entry name" value="Peptidase_C1A_papain-like"/>
</dbReference>
<dbReference type="Pfam" id="PF00112">
    <property type="entry name" value="Peptidase_C1"/>
    <property type="match status" value="1"/>
</dbReference>
<dbReference type="AlphaFoldDB" id="L8GL12"/>
<dbReference type="InterPro" id="IPR025661">
    <property type="entry name" value="Pept_asp_AS"/>
</dbReference>
<evidence type="ECO:0000256" key="3">
    <source>
        <dbReference type="SAM" id="SignalP"/>
    </source>
</evidence>
<dbReference type="MEROPS" id="C01.A54"/>
<evidence type="ECO:0000259" key="4">
    <source>
        <dbReference type="SMART" id="SM00645"/>
    </source>
</evidence>
<keyword evidence="2" id="KW-1015">Disulfide bond</keyword>
<accession>L8GL12</accession>
<gene>
    <name evidence="6" type="ORF">ACA1_244230</name>
</gene>
<feature type="chain" id="PRO_5018573099" evidence="3">
    <location>
        <begin position="21"/>
        <end position="331"/>
    </location>
</feature>
<dbReference type="STRING" id="1257118.L8GL12"/>
<evidence type="ECO:0000256" key="2">
    <source>
        <dbReference type="ARBA" id="ARBA00023157"/>
    </source>
</evidence>
<keyword evidence="7" id="KW-1185">Reference proteome</keyword>
<dbReference type="KEGG" id="acan:ACA1_244230"/>
<dbReference type="Gene3D" id="3.90.70.10">
    <property type="entry name" value="Cysteine proteinases"/>
    <property type="match status" value="1"/>
</dbReference>
<dbReference type="GeneID" id="14913920"/>
<dbReference type="PRINTS" id="PR00705">
    <property type="entry name" value="PAPAIN"/>
</dbReference>
<proteinExistence type="inferred from homology"/>
<name>L8GL12_ACACF</name>
<organism evidence="6 7">
    <name type="scientific">Acanthamoeba castellanii (strain ATCC 30010 / Neff)</name>
    <dbReference type="NCBI Taxonomy" id="1257118"/>
    <lineage>
        <taxon>Eukaryota</taxon>
        <taxon>Amoebozoa</taxon>
        <taxon>Discosea</taxon>
        <taxon>Longamoebia</taxon>
        <taxon>Centramoebida</taxon>
        <taxon>Acanthamoebidae</taxon>
        <taxon>Acanthamoeba</taxon>
    </lineage>
</organism>
<reference evidence="6 7" key="1">
    <citation type="journal article" date="2013" name="Genome Biol.">
        <title>Genome of Acanthamoeba castellanii highlights extensive lateral gene transfer and early evolution of tyrosine kinase signaling.</title>
        <authorList>
            <person name="Clarke M."/>
            <person name="Lohan A.J."/>
            <person name="Liu B."/>
            <person name="Lagkouvardos I."/>
            <person name="Roy S."/>
            <person name="Zafar N."/>
            <person name="Bertelli C."/>
            <person name="Schilde C."/>
            <person name="Kianianmomeni A."/>
            <person name="Burglin T.R."/>
            <person name="Frech C."/>
            <person name="Turcotte B."/>
            <person name="Kopec K.O."/>
            <person name="Synnott J.M."/>
            <person name="Choo C."/>
            <person name="Paponov I."/>
            <person name="Finkler A."/>
            <person name="Soon Heng Tan C."/>
            <person name="Hutchins A.P."/>
            <person name="Weinmeier T."/>
            <person name="Rattei T."/>
            <person name="Chu J.S."/>
            <person name="Gimenez G."/>
            <person name="Irimia M."/>
            <person name="Rigden D.J."/>
            <person name="Fitzpatrick D.A."/>
            <person name="Lorenzo-Morales J."/>
            <person name="Bateman A."/>
            <person name="Chiu C.H."/>
            <person name="Tang P."/>
            <person name="Hegemann P."/>
            <person name="Fromm H."/>
            <person name="Raoult D."/>
            <person name="Greub G."/>
            <person name="Miranda-Saavedra D."/>
            <person name="Chen N."/>
            <person name="Nash P."/>
            <person name="Ginger M.L."/>
            <person name="Horn M."/>
            <person name="Schaap P."/>
            <person name="Caler L."/>
            <person name="Loftus B."/>
        </authorList>
    </citation>
    <scope>NUCLEOTIDE SEQUENCE [LARGE SCALE GENOMIC DNA]</scope>
    <source>
        <strain evidence="6 7">Neff</strain>
    </source>
</reference>
<dbReference type="InterPro" id="IPR025660">
    <property type="entry name" value="Pept_his_AS"/>
</dbReference>
<dbReference type="InterPro" id="IPR013128">
    <property type="entry name" value="Peptidase_C1A"/>
</dbReference>
<dbReference type="InterPro" id="IPR013201">
    <property type="entry name" value="Prot_inhib_I29"/>
</dbReference>
<dbReference type="GO" id="GO:0006508">
    <property type="term" value="P:proteolysis"/>
    <property type="evidence" value="ECO:0007669"/>
    <property type="project" value="InterPro"/>
</dbReference>
<dbReference type="VEuPathDB" id="AmoebaDB:ACA1_244230"/>
<dbReference type="PROSITE" id="PS00139">
    <property type="entry name" value="THIOL_PROTEASE_CYS"/>
    <property type="match status" value="1"/>
</dbReference>
<dbReference type="PROSITE" id="PS00639">
    <property type="entry name" value="THIOL_PROTEASE_HIS"/>
    <property type="match status" value="1"/>
</dbReference>
<dbReference type="SMART" id="SM00645">
    <property type="entry name" value="Pept_C1"/>
    <property type="match status" value="1"/>
</dbReference>
<protein>
    <submittedName>
        <fullName evidence="6">Cathepsin L, putative</fullName>
    </submittedName>
</protein>
<dbReference type="Proteomes" id="UP000011083">
    <property type="component" value="Unassembled WGS sequence"/>
</dbReference>
<dbReference type="OrthoDB" id="387093at2759"/>
<dbReference type="GO" id="GO:0008234">
    <property type="term" value="F:cysteine-type peptidase activity"/>
    <property type="evidence" value="ECO:0007669"/>
    <property type="project" value="InterPro"/>
</dbReference>
<dbReference type="PROSITE" id="PS00640">
    <property type="entry name" value="THIOL_PROTEASE_ASN"/>
    <property type="match status" value="1"/>
</dbReference>
<evidence type="ECO:0000259" key="5">
    <source>
        <dbReference type="SMART" id="SM00848"/>
    </source>
</evidence>
<dbReference type="InterPro" id="IPR038765">
    <property type="entry name" value="Papain-like_cys_pep_sf"/>
</dbReference>
<dbReference type="InterPro" id="IPR000169">
    <property type="entry name" value="Pept_cys_AS"/>
</dbReference>
<comment type="similarity">
    <text evidence="1">Belongs to the peptidase C1 family.</text>
</comment>